<feature type="compositionally biased region" description="Acidic residues" evidence="6">
    <location>
        <begin position="46"/>
        <end position="57"/>
    </location>
</feature>
<evidence type="ECO:0000256" key="2">
    <source>
        <dbReference type="ARBA" id="ARBA00022737"/>
    </source>
</evidence>
<name>A0A834CKV5_ORYME</name>
<dbReference type="Pfam" id="PF23077">
    <property type="entry name" value="zf-C2H2_ZNF462_1st"/>
    <property type="match status" value="1"/>
</dbReference>
<dbReference type="Proteomes" id="UP000646548">
    <property type="component" value="Unassembled WGS sequence"/>
</dbReference>
<dbReference type="FunFam" id="3.30.160.60:FF:003684">
    <property type="entry name" value="Zinc finger protein 462"/>
    <property type="match status" value="1"/>
</dbReference>
<evidence type="ECO:0000259" key="7">
    <source>
        <dbReference type="PROSITE" id="PS50157"/>
    </source>
</evidence>
<evidence type="ECO:0000256" key="6">
    <source>
        <dbReference type="SAM" id="MobiDB-lite"/>
    </source>
</evidence>
<dbReference type="Pfam" id="PF23223">
    <property type="entry name" value="zf-C2H2_ZNF462"/>
    <property type="match status" value="1"/>
</dbReference>
<accession>A0A834CKV5</accession>
<evidence type="ECO:0000256" key="3">
    <source>
        <dbReference type="ARBA" id="ARBA00022771"/>
    </source>
</evidence>
<dbReference type="PROSITE" id="PS50157">
    <property type="entry name" value="ZINC_FINGER_C2H2_2"/>
    <property type="match status" value="1"/>
</dbReference>
<dbReference type="Gene3D" id="3.30.160.60">
    <property type="entry name" value="Classic Zinc Finger"/>
    <property type="match status" value="2"/>
</dbReference>
<dbReference type="InterPro" id="IPR036236">
    <property type="entry name" value="Znf_C2H2_sf"/>
</dbReference>
<dbReference type="SUPFAM" id="SSF57667">
    <property type="entry name" value="beta-beta-alpha zinc fingers"/>
    <property type="match status" value="1"/>
</dbReference>
<dbReference type="EMBL" id="WKFB01000265">
    <property type="protein sequence ID" value="KAF6729128.1"/>
    <property type="molecule type" value="Genomic_DNA"/>
</dbReference>
<dbReference type="PANTHER" id="PTHR24403:SF67">
    <property type="entry name" value="FI01116P-RELATED"/>
    <property type="match status" value="1"/>
</dbReference>
<evidence type="ECO:0000313" key="8">
    <source>
        <dbReference type="EMBL" id="KAF6729128.1"/>
    </source>
</evidence>
<reference evidence="8" key="1">
    <citation type="journal article" name="BMC Genomics">
        <title>Long-read sequencing and de novo genome assembly of marine medaka (Oryzias melastigma).</title>
        <authorList>
            <person name="Liang P."/>
            <person name="Saqib H.S.A."/>
            <person name="Ni X."/>
            <person name="Shen Y."/>
        </authorList>
    </citation>
    <scope>NUCLEOTIDE SEQUENCE</scope>
    <source>
        <strain evidence="8">Bigg-433</strain>
    </source>
</reference>
<feature type="region of interest" description="Disordered" evidence="6">
    <location>
        <begin position="224"/>
        <end position="273"/>
    </location>
</feature>
<dbReference type="InterPro" id="IPR050688">
    <property type="entry name" value="Zinc_finger/UBP_domain"/>
</dbReference>
<organism evidence="8 9">
    <name type="scientific">Oryzias melastigma</name>
    <name type="common">Marine medaka</name>
    <dbReference type="NCBI Taxonomy" id="30732"/>
    <lineage>
        <taxon>Eukaryota</taxon>
        <taxon>Metazoa</taxon>
        <taxon>Chordata</taxon>
        <taxon>Craniata</taxon>
        <taxon>Vertebrata</taxon>
        <taxon>Euteleostomi</taxon>
        <taxon>Actinopterygii</taxon>
        <taxon>Neopterygii</taxon>
        <taxon>Teleostei</taxon>
        <taxon>Neoteleostei</taxon>
        <taxon>Acanthomorphata</taxon>
        <taxon>Ovalentaria</taxon>
        <taxon>Atherinomorphae</taxon>
        <taxon>Beloniformes</taxon>
        <taxon>Adrianichthyidae</taxon>
        <taxon>Oryziinae</taxon>
        <taxon>Oryzias</taxon>
    </lineage>
</organism>
<dbReference type="InterPro" id="IPR057831">
    <property type="entry name" value="Znf_C2H2_ZNF462_1st"/>
</dbReference>
<dbReference type="InterPro" id="IPR057832">
    <property type="entry name" value="Znf_C2H2_ZNF462_2nd"/>
</dbReference>
<gene>
    <name evidence="8" type="ORF">FQA47_018351</name>
</gene>
<dbReference type="PANTHER" id="PTHR24403">
    <property type="entry name" value="ZINC FINGER PROTEIN"/>
    <property type="match status" value="1"/>
</dbReference>
<proteinExistence type="predicted"/>
<feature type="domain" description="C2H2-type" evidence="7">
    <location>
        <begin position="94"/>
        <end position="122"/>
    </location>
</feature>
<dbReference type="AlphaFoldDB" id="A0A834CKV5"/>
<feature type="compositionally biased region" description="Low complexity" evidence="6">
    <location>
        <begin position="71"/>
        <end position="86"/>
    </location>
</feature>
<dbReference type="SMART" id="SM00355">
    <property type="entry name" value="ZnF_C2H2"/>
    <property type="match status" value="4"/>
</dbReference>
<feature type="compositionally biased region" description="Basic and acidic residues" evidence="6">
    <location>
        <begin position="262"/>
        <end position="273"/>
    </location>
</feature>
<dbReference type="GO" id="GO:0045944">
    <property type="term" value="P:positive regulation of transcription by RNA polymerase II"/>
    <property type="evidence" value="ECO:0007669"/>
    <property type="project" value="TreeGrafter"/>
</dbReference>
<evidence type="ECO:0000313" key="9">
    <source>
        <dbReference type="Proteomes" id="UP000646548"/>
    </source>
</evidence>
<keyword evidence="1" id="KW-0479">Metal-binding</keyword>
<dbReference type="GO" id="GO:0008270">
    <property type="term" value="F:zinc ion binding"/>
    <property type="evidence" value="ECO:0007669"/>
    <property type="project" value="UniProtKB-KW"/>
</dbReference>
<feature type="compositionally biased region" description="Low complexity" evidence="6">
    <location>
        <begin position="251"/>
        <end position="260"/>
    </location>
</feature>
<dbReference type="Pfam" id="PF23224">
    <property type="entry name" value="zf-C2H2_2nd_ZNF462"/>
    <property type="match status" value="1"/>
</dbReference>
<keyword evidence="3 5" id="KW-0863">Zinc-finger</keyword>
<protein>
    <submittedName>
        <fullName evidence="8">Zinc finger protein 462</fullName>
    </submittedName>
</protein>
<comment type="caution">
    <text evidence="8">The sequence shown here is derived from an EMBL/GenBank/DDBJ whole genome shotgun (WGS) entry which is preliminary data.</text>
</comment>
<dbReference type="PROSITE" id="PS00028">
    <property type="entry name" value="ZINC_FINGER_C2H2_1"/>
    <property type="match status" value="1"/>
</dbReference>
<evidence type="ECO:0000256" key="4">
    <source>
        <dbReference type="ARBA" id="ARBA00022833"/>
    </source>
</evidence>
<keyword evidence="4" id="KW-0862">Zinc</keyword>
<dbReference type="GO" id="GO:0005634">
    <property type="term" value="C:nucleus"/>
    <property type="evidence" value="ECO:0007669"/>
    <property type="project" value="TreeGrafter"/>
</dbReference>
<evidence type="ECO:0000256" key="1">
    <source>
        <dbReference type="ARBA" id="ARBA00022723"/>
    </source>
</evidence>
<feature type="region of interest" description="Disordered" evidence="6">
    <location>
        <begin position="30"/>
        <end position="88"/>
    </location>
</feature>
<sequence>MEALQCDGCDFRAESYDDLKNHIQEVHTAFLQPADADESDSVRDENGDEEEVEEYADKDDKDYTPAKAGMSPSSTESPSQTSTKPTAETHPSFFQCKFCVRYFRSKGFLRNHTRKVHNVVEQDSDTSASSQTAKQPRDTVKVHNSKGYFCEHCSYKSKYQARVLKHQLMCHKVPSDTAGDEAGDTVTEEKLDSKNVKGTFPCEWCDYQTDQKDSWTDHVVKEHSDKVNVVSSGAKLEEEAGEPSPKPDTPSPSESPTTSKVFAEKEDSSGPTG</sequence>
<keyword evidence="2" id="KW-0677">Repeat</keyword>
<evidence type="ECO:0000256" key="5">
    <source>
        <dbReference type="PROSITE-ProRule" id="PRU00042"/>
    </source>
</evidence>
<dbReference type="InterPro" id="IPR013087">
    <property type="entry name" value="Znf_C2H2_type"/>
</dbReference>
<dbReference type="InterPro" id="IPR057830">
    <property type="entry name" value="Znf_C2H2_ZNF462_N"/>
</dbReference>